<dbReference type="InterPro" id="IPR040525">
    <property type="entry name" value="UGGT_TRXL_4"/>
</dbReference>
<feature type="domain" description="Glucosyltransferase 24 catalytic" evidence="17">
    <location>
        <begin position="1246"/>
        <end position="1513"/>
    </location>
</feature>
<evidence type="ECO:0000313" key="19">
    <source>
        <dbReference type="RefSeq" id="XP_013780963.1"/>
    </source>
</evidence>
<evidence type="ECO:0000256" key="10">
    <source>
        <dbReference type="ARBA" id="ARBA00048456"/>
    </source>
</evidence>
<comment type="subcellular location">
    <subcellularLocation>
        <location evidence="2">Endoplasmic reticulum lumen</location>
    </subcellularLocation>
</comment>
<gene>
    <name evidence="19 20" type="primary">LOC106465303</name>
</gene>
<dbReference type="InterPro" id="IPR040693">
    <property type="entry name" value="UGGT_TRXL_1"/>
</dbReference>
<evidence type="ECO:0000256" key="4">
    <source>
        <dbReference type="ARBA" id="ARBA00006351"/>
    </source>
</evidence>
<dbReference type="Pfam" id="PF18403">
    <property type="entry name" value="Thioredoxin_15"/>
    <property type="match status" value="1"/>
</dbReference>
<keyword evidence="6 12" id="KW-0732">Signal</keyword>
<evidence type="ECO:0000256" key="1">
    <source>
        <dbReference type="ARBA" id="ARBA00001913"/>
    </source>
</evidence>
<dbReference type="Gene3D" id="3.90.550.10">
    <property type="entry name" value="Spore Coat Polysaccharide Biosynthesis Protein SpsA, Chain A"/>
    <property type="match status" value="1"/>
</dbReference>
<dbReference type="PANTHER" id="PTHR11226:SF0">
    <property type="entry name" value="UDP-GLUCOSE:GLYCOPROTEIN GLUCOSYLTRANSFERASE"/>
    <property type="match status" value="1"/>
</dbReference>
<evidence type="ECO:0000256" key="5">
    <source>
        <dbReference type="ARBA" id="ARBA00022679"/>
    </source>
</evidence>
<proteinExistence type="inferred from homology"/>
<comment type="function">
    <text evidence="9">Recognizes glycoproteins with minor folding defects. Reglucosylates single N-glycans near the misfolded part of the protein, thus providing quality control for protein folding in the endoplasmic reticulum. Reglucosylated proteins are recognized by calreticulin for recycling to the endoplasmic reticulum and refolding or degradation.</text>
</comment>
<protein>
    <submittedName>
        <fullName evidence="19 20">UDP-glucose:glycoprotein glucosyltransferase 1-like isoform X1</fullName>
    </submittedName>
</protein>
<comment type="catalytic activity">
    <reaction evidence="10">
        <text>N(4)-(alpha-D-Man-(1-&gt;2)-alpha-D-Man-(1-&gt;2)-alpha-D-Man-(1-&gt;3)-[alpha-D-Man-(1-&gt;2)-alpha-D-Man-(1-&gt;3)-[alpha-D-Man-(1-&gt;2)-alpha-D-Man-(1-&gt;6)]-alpha-D-Man-(1-&gt;6)]-beta-D-Man-(1-&gt;4)-beta-D-GlcNAc-(1-&gt;4)-beta-D-GlcNAc)-L-asparaginyl-[protein] (N-glucan mannose isomer 9A1,2,3B1,2,3) + UDP-alpha-D-glucose = N(4)-(alpha-D-Glc-(1-&gt;3)-alpha-D-Man-(1-&gt;2)-alpha-D-Man-(1-&gt;2)-alpha-D-Man-(1-&gt;3)-[alpha-D-Man-(1-&gt;2)-alpha-D-Man-(1-&gt;3)-[alpha-D-Man-(1-&gt;2)-alpha-D-Man-(1-&gt;6)]-alpha-D-Man-(1-&gt;6)]-beta-D-Man-(1-&gt;4)-beta-D-GlcNAc-(1-&gt;4)-beta-D-GlcNAc)-L-asparaginyl-[protein] + UDP + H(+)</text>
        <dbReference type="Rhea" id="RHEA:61304"/>
        <dbReference type="Rhea" id="RHEA-COMP:14356"/>
        <dbReference type="Rhea" id="RHEA-COMP:14357"/>
        <dbReference type="ChEBI" id="CHEBI:15378"/>
        <dbReference type="ChEBI" id="CHEBI:58223"/>
        <dbReference type="ChEBI" id="CHEBI:58885"/>
        <dbReference type="ChEBI" id="CHEBI:59080"/>
        <dbReference type="ChEBI" id="CHEBI:139493"/>
    </reaction>
</comment>
<evidence type="ECO:0000256" key="2">
    <source>
        <dbReference type="ARBA" id="ARBA00004319"/>
    </source>
</evidence>
<evidence type="ECO:0000259" key="14">
    <source>
        <dbReference type="Pfam" id="PF18401"/>
    </source>
</evidence>
<dbReference type="InterPro" id="IPR029044">
    <property type="entry name" value="Nucleotide-diphossugar_trans"/>
</dbReference>
<keyword evidence="5" id="KW-0808">Transferase</keyword>
<evidence type="ECO:0000256" key="11">
    <source>
        <dbReference type="SAM" id="MobiDB-lite"/>
    </source>
</evidence>
<feature type="region of interest" description="Disordered" evidence="11">
    <location>
        <begin position="239"/>
        <end position="258"/>
    </location>
</feature>
<feature type="domain" description="UGGT thioredoxin-like" evidence="13">
    <location>
        <begin position="37"/>
        <end position="217"/>
    </location>
</feature>
<dbReference type="GeneID" id="106465303"/>
<dbReference type="Pfam" id="PF18402">
    <property type="entry name" value="Thioredoxin_14"/>
    <property type="match status" value="1"/>
</dbReference>
<accession>A0ABM1BFI5</accession>
<dbReference type="Pfam" id="PF18401">
    <property type="entry name" value="Thioredoxin_13"/>
    <property type="match status" value="1"/>
</dbReference>
<evidence type="ECO:0000259" key="17">
    <source>
        <dbReference type="Pfam" id="PF18404"/>
    </source>
</evidence>
<dbReference type="InterPro" id="IPR040694">
    <property type="entry name" value="UGGT_TRXL_2"/>
</dbReference>
<evidence type="ECO:0000259" key="15">
    <source>
        <dbReference type="Pfam" id="PF18402"/>
    </source>
</evidence>
<dbReference type="InterPro" id="IPR040692">
    <property type="entry name" value="UGGT_TRXL_3"/>
</dbReference>
<evidence type="ECO:0000256" key="12">
    <source>
        <dbReference type="SAM" id="SignalP"/>
    </source>
</evidence>
<feature type="domain" description="UGGT thioredoxin-like" evidence="14">
    <location>
        <begin position="292"/>
        <end position="422"/>
    </location>
</feature>
<evidence type="ECO:0000256" key="9">
    <source>
        <dbReference type="ARBA" id="ARBA00045874"/>
    </source>
</evidence>
<dbReference type="InterPro" id="IPR009448">
    <property type="entry name" value="UDP-g_GGtrans"/>
</dbReference>
<keyword evidence="8" id="KW-0325">Glycoprotein</keyword>
<evidence type="ECO:0000256" key="8">
    <source>
        <dbReference type="ARBA" id="ARBA00023180"/>
    </source>
</evidence>
<dbReference type="Pfam" id="PF18400">
    <property type="entry name" value="Thioredoxin_12"/>
    <property type="match status" value="1"/>
</dbReference>
<dbReference type="CDD" id="cd06432">
    <property type="entry name" value="GT8_HUGT1_C_like"/>
    <property type="match status" value="1"/>
</dbReference>
<feature type="domain" description="UDP-glucose:glycoprotein glucosyltransferase thioredoxin-like" evidence="16">
    <location>
        <begin position="716"/>
        <end position="924"/>
    </location>
</feature>
<evidence type="ECO:0000256" key="3">
    <source>
        <dbReference type="ARBA" id="ARBA00004922"/>
    </source>
</evidence>
<dbReference type="Pfam" id="PF06427">
    <property type="entry name" value="UDP-g_GGTase"/>
    <property type="match status" value="1"/>
</dbReference>
<evidence type="ECO:0000313" key="18">
    <source>
        <dbReference type="Proteomes" id="UP000694941"/>
    </source>
</evidence>
<comment type="pathway">
    <text evidence="3">Protein modification; protein glycosylation.</text>
</comment>
<feature type="domain" description="UGGT thioredoxin-like" evidence="15">
    <location>
        <begin position="431"/>
        <end position="678"/>
    </location>
</feature>
<evidence type="ECO:0000256" key="7">
    <source>
        <dbReference type="ARBA" id="ARBA00022824"/>
    </source>
</evidence>
<dbReference type="InterPro" id="IPR040497">
    <property type="entry name" value="Glyco_transf_24"/>
</dbReference>
<dbReference type="PANTHER" id="PTHR11226">
    <property type="entry name" value="UDP-GLUCOSE GLYCOPROTEIN:GLUCOSYLTRANSFERASE"/>
    <property type="match status" value="1"/>
</dbReference>
<evidence type="ECO:0000256" key="6">
    <source>
        <dbReference type="ARBA" id="ARBA00022729"/>
    </source>
</evidence>
<feature type="chain" id="PRO_5045022009" evidence="12">
    <location>
        <begin position="21"/>
        <end position="1541"/>
    </location>
</feature>
<feature type="signal peptide" evidence="12">
    <location>
        <begin position="1"/>
        <end position="20"/>
    </location>
</feature>
<dbReference type="RefSeq" id="XP_013780963.1">
    <property type="nucleotide sequence ID" value="XM_013925509.2"/>
</dbReference>
<keyword evidence="7" id="KW-0256">Endoplasmic reticulum</keyword>
<name>A0ABM1BFI5_LIMPO</name>
<reference evidence="19 20" key="1">
    <citation type="submission" date="2025-05" db="UniProtKB">
        <authorList>
            <consortium name="RefSeq"/>
        </authorList>
    </citation>
    <scope>IDENTIFICATION</scope>
    <source>
        <tissue evidence="19 20">Muscle</tissue>
    </source>
</reference>
<organism evidence="18 20">
    <name type="scientific">Limulus polyphemus</name>
    <name type="common">Atlantic horseshoe crab</name>
    <dbReference type="NCBI Taxonomy" id="6850"/>
    <lineage>
        <taxon>Eukaryota</taxon>
        <taxon>Metazoa</taxon>
        <taxon>Ecdysozoa</taxon>
        <taxon>Arthropoda</taxon>
        <taxon>Chelicerata</taxon>
        <taxon>Merostomata</taxon>
        <taxon>Xiphosura</taxon>
        <taxon>Limulidae</taxon>
        <taxon>Limulus</taxon>
    </lineage>
</organism>
<comment type="similarity">
    <text evidence="4">Belongs to the glycosyltransferase 8 family.</text>
</comment>
<evidence type="ECO:0000259" key="16">
    <source>
        <dbReference type="Pfam" id="PF18403"/>
    </source>
</evidence>
<evidence type="ECO:0000313" key="20">
    <source>
        <dbReference type="RefSeq" id="XP_013780964.1"/>
    </source>
</evidence>
<feature type="compositionally biased region" description="Basic and acidic residues" evidence="11">
    <location>
        <begin position="239"/>
        <end position="250"/>
    </location>
</feature>
<dbReference type="Pfam" id="PF18404">
    <property type="entry name" value="Glyco_transf_24"/>
    <property type="match status" value="1"/>
</dbReference>
<dbReference type="RefSeq" id="XP_013780964.1">
    <property type="nucleotide sequence ID" value="XM_013925510.2"/>
</dbReference>
<evidence type="ECO:0000259" key="13">
    <source>
        <dbReference type="Pfam" id="PF18400"/>
    </source>
</evidence>
<comment type="cofactor">
    <cofactor evidence="1">
        <name>Ca(2+)</name>
        <dbReference type="ChEBI" id="CHEBI:29108"/>
    </cofactor>
</comment>
<sequence length="1541" mass="175552">MEVTGLKVCIFLIVFSCVRAKSQKSITVQLDAKWLDTPLFLEASEYLAEDSPDYFWKYVESIVRLGPGALQQKTAKQQYEVVVDIASKLLSPPKLAFLKFSLALRVYSPTIEMFHQIAKSSHFPSDCDSVAQVGGEFICDPEELRTLLASESKKSHTDTYQVDHHYPSSTSAPVTVILYGEIGTPSFIELHQYLKSKAEKKEVDYVLRHYIRRRSNKKVKLSGYGVELAIKSTEYKAQDDTQVKDEKQRDEDEEEQDKPDEIEGFIFTKLLDLYPEKKIELENFKSFVLDSTKEIATLKVWELQELSLQAAQKIISSPVEESLKVMQDIAQNFPTQARSLVHISVKPEIKKEIDANQQMFMQHHNLAPSDSALFINGMYFDMEITDVFSLVQVLKQETKLLEGLHNIGIPEAVVSKLLKLDMTEDKVDYAVDIRDSAIMYVNDIESDKQYRNWPSSIQDLLRPSYPGMLRNVRKNIYHLVIVADPSQSDVRDIYRLAESFYVHKAPVRIGLVFAVNSNASVDGYSDPGVALLNSYNFIAQDKTAYEGLSFITDVYVAMGDKDITVEDVTSLFKSRYPSEDMDIVFGIDSDYDTGRKLAWDFIERTGIGSPPQVLINGIPLKNKYLNGDMFEEAVLSEIMKQTPFIQKSVYKGDLSDHEEVIDFLMAQKNVMPRLNQKILSSDGTYIDLTGRVVEDLTIEDFNSLNVADMATTFSAHLKHITKRVEGIYFHPLTIWIAGDYDLPEGRALLASALAHLKSSQEVRLGVIFNPTVPLSPGVISKAIHSALSSLEQNTAKLFINKLLKEANIKAIEAGNKTLLNFAVSNMNTERFLEVFENDVTEIFARHSSFSKNVLGLPSGSRAVVANGRVYGPFDEEEKFSEDDFSLLEKYSMNMYGTKLSKELKSSPEMGKQDSELLMKAASLLLANPPNRVRHDVKFYSDKHSVITIPAADATEPAHEVLAVVDPVSRGAQKLAPLLMVLQRVINAKFRIFMNCVEKHSNMPLKSFFRLVLEPEPVFSPAEELGEGPVAIFSKMPTSPLLTLAMATPENWLVEVIGSPYDLDNIHLEQVESQVYAEFELEHLLLEGHCFEQSSGNPPRGLQFTLGTNSTPVMVDTIVMANLGYFQLKAEPGAWLLRLRQGRSSDIYEIVSHDGTDSPPSSKDVVVIISNFRSHVIKVRVNKKSGKLHQELLNDDDDNDDGSIWNSITSMPVIGGIVAEWRNIWNDIYSKFSGEKKDKDEEEEDKLNIFSLASGHLYERLLRIMMLSVIKNTKTPVKFWFLKNYLSPNIKDFLPYMSKKYGFEYELVEYKWPRWLNQQTEKQRIIWGYKILFLDVLFPLDVKKIIFVDADQVVRADLKELRDLDLGRSPYGYTPFCDSRKDMDGYRFWKSGYWASHLGNRKYHISALYVVDLKKFRRIAAGDRLRGQYQGLSQDPNSLSNLDQDLPNNMIHQVNIKSLPQEWLWCETWCDDESKQYAKTIDLCNNPKTKESKLVSARRIIPEWSDYDDEIKQLFETYQEEKQLNETKLLHKTETSHSHVEL</sequence>
<keyword evidence="18" id="KW-1185">Reference proteome</keyword>
<dbReference type="SUPFAM" id="SSF53448">
    <property type="entry name" value="Nucleotide-diphospho-sugar transferases"/>
    <property type="match status" value="1"/>
</dbReference>
<dbReference type="Proteomes" id="UP000694941">
    <property type="component" value="Unplaced"/>
</dbReference>